<dbReference type="GO" id="GO:0004630">
    <property type="term" value="F:phospholipase D activity"/>
    <property type="evidence" value="ECO:0007669"/>
    <property type="project" value="UniProtKB-EC"/>
</dbReference>
<evidence type="ECO:0000256" key="3">
    <source>
        <dbReference type="ARBA" id="ARBA00012027"/>
    </source>
</evidence>
<dbReference type="SUPFAM" id="SSF56024">
    <property type="entry name" value="Phospholipase D/nuclease"/>
    <property type="match status" value="1"/>
</dbReference>
<evidence type="ECO:0000256" key="7">
    <source>
        <dbReference type="SAM" id="SignalP"/>
    </source>
</evidence>
<keyword evidence="9" id="KW-0255">Endonuclease</keyword>
<dbReference type="Pfam" id="PF13091">
    <property type="entry name" value="PLDc_2"/>
    <property type="match status" value="1"/>
</dbReference>
<dbReference type="EC" id="3.1.4.4" evidence="3"/>
<comment type="caution">
    <text evidence="9">The sequence shown here is derived from an EMBL/GenBank/DDBJ whole genome shotgun (WGS) entry which is preliminary data.</text>
</comment>
<dbReference type="InterPro" id="IPR051406">
    <property type="entry name" value="PLD_domain"/>
</dbReference>
<evidence type="ECO:0000256" key="1">
    <source>
        <dbReference type="ARBA" id="ARBA00000798"/>
    </source>
</evidence>
<organism evidence="9 10">
    <name type="scientific">Burkholderia pseudomultivorans</name>
    <dbReference type="NCBI Taxonomy" id="1207504"/>
    <lineage>
        <taxon>Bacteria</taxon>
        <taxon>Pseudomonadati</taxon>
        <taxon>Pseudomonadota</taxon>
        <taxon>Betaproteobacteria</taxon>
        <taxon>Burkholderiales</taxon>
        <taxon>Burkholderiaceae</taxon>
        <taxon>Burkholderia</taxon>
        <taxon>Burkholderia cepacia complex</taxon>
    </lineage>
</organism>
<evidence type="ECO:0000256" key="4">
    <source>
        <dbReference type="ARBA" id="ARBA00022801"/>
    </source>
</evidence>
<keyword evidence="5" id="KW-0442">Lipid degradation</keyword>
<gene>
    <name evidence="9" type="ORF">WT56_19725</name>
</gene>
<feature type="signal peptide" evidence="7">
    <location>
        <begin position="1"/>
        <end position="28"/>
    </location>
</feature>
<accession>A0A132EF35</accession>
<dbReference type="PANTHER" id="PTHR43856">
    <property type="entry name" value="CARDIOLIPIN HYDROLASE"/>
    <property type="match status" value="1"/>
</dbReference>
<dbReference type="Proteomes" id="UP000062912">
    <property type="component" value="Unassembled WGS sequence"/>
</dbReference>
<dbReference type="RefSeq" id="WP_060243465.1">
    <property type="nucleotide sequence ID" value="NZ_LPJR01000046.1"/>
</dbReference>
<dbReference type="PANTHER" id="PTHR43856:SF1">
    <property type="entry name" value="MITOCHONDRIAL CARDIOLIPIN HYDROLASE"/>
    <property type="match status" value="1"/>
</dbReference>
<dbReference type="EMBL" id="LPJR01000046">
    <property type="protein sequence ID" value="KWF26584.1"/>
    <property type="molecule type" value="Genomic_DNA"/>
</dbReference>
<protein>
    <recommendedName>
        <fullName evidence="3">phospholipase D</fullName>
        <ecNumber evidence="3">3.1.4.4</ecNumber>
    </recommendedName>
</protein>
<comment type="similarity">
    <text evidence="2">Belongs to the phospholipase D family.</text>
</comment>
<reference evidence="9 10" key="1">
    <citation type="submission" date="2015-11" db="EMBL/GenBank/DDBJ databases">
        <title>Expanding the genomic diversity of Burkholderia species for the development of highly accurate diagnostics.</title>
        <authorList>
            <person name="Sahl J."/>
            <person name="Keim P."/>
            <person name="Wagner D."/>
        </authorList>
    </citation>
    <scope>NUCLEOTIDE SEQUENCE [LARGE SCALE GENOMIC DNA]</scope>
    <source>
        <strain evidence="9 10">MSMB368WGS</strain>
    </source>
</reference>
<dbReference type="GO" id="GO:0016891">
    <property type="term" value="F:RNA endonuclease activity producing 5'-phosphomonoesters, hydrolytic mechanism"/>
    <property type="evidence" value="ECO:0007669"/>
    <property type="project" value="TreeGrafter"/>
</dbReference>
<dbReference type="PROSITE" id="PS50035">
    <property type="entry name" value="PLD"/>
    <property type="match status" value="1"/>
</dbReference>
<dbReference type="Gene3D" id="3.30.870.10">
    <property type="entry name" value="Endonuclease Chain A"/>
    <property type="match status" value="1"/>
</dbReference>
<sequence length="187" mass="20045">MKKQIGWAVLVAWLCCFVAIALGGHAQAETPPRVEIAFSPNGGAEALVLRTIGEARQSIRVLAYSFTASAVTRALIAAKRRGVDVAVSVDARSNLEEHRSGRARAALGALAYAGIPVRIVSAFPAQHSKYVVVDGTTVETGSYNYSQQAARYNAENVVVLRGDTRVADAYLKNWEAVSARGELYRAP</sequence>
<dbReference type="CDD" id="cd09170">
    <property type="entry name" value="PLDc_Nuc"/>
    <property type="match status" value="1"/>
</dbReference>
<proteinExistence type="inferred from homology"/>
<feature type="chain" id="PRO_5007290712" description="phospholipase D" evidence="7">
    <location>
        <begin position="29"/>
        <end position="187"/>
    </location>
</feature>
<dbReference type="InterPro" id="IPR025202">
    <property type="entry name" value="PLD-like_dom"/>
</dbReference>
<dbReference type="GO" id="GO:0016042">
    <property type="term" value="P:lipid catabolic process"/>
    <property type="evidence" value="ECO:0007669"/>
    <property type="project" value="UniProtKB-KW"/>
</dbReference>
<dbReference type="GO" id="GO:0006793">
    <property type="term" value="P:phosphorus metabolic process"/>
    <property type="evidence" value="ECO:0007669"/>
    <property type="project" value="UniProtKB-ARBA"/>
</dbReference>
<keyword evidence="7" id="KW-0732">Signal</keyword>
<keyword evidence="6" id="KW-0443">Lipid metabolism</keyword>
<dbReference type="InterPro" id="IPR001736">
    <property type="entry name" value="PLipase_D/transphosphatidylase"/>
</dbReference>
<dbReference type="OrthoDB" id="5294698at2"/>
<evidence type="ECO:0000259" key="8">
    <source>
        <dbReference type="PROSITE" id="PS50035"/>
    </source>
</evidence>
<feature type="domain" description="PLD phosphodiesterase" evidence="8">
    <location>
        <begin position="122"/>
        <end position="149"/>
    </location>
</feature>
<keyword evidence="4" id="KW-0378">Hydrolase</keyword>
<evidence type="ECO:0000256" key="6">
    <source>
        <dbReference type="ARBA" id="ARBA00023098"/>
    </source>
</evidence>
<comment type="catalytic activity">
    <reaction evidence="1">
        <text>a 1,2-diacyl-sn-glycero-3-phosphocholine + H2O = a 1,2-diacyl-sn-glycero-3-phosphate + choline + H(+)</text>
        <dbReference type="Rhea" id="RHEA:14445"/>
        <dbReference type="ChEBI" id="CHEBI:15354"/>
        <dbReference type="ChEBI" id="CHEBI:15377"/>
        <dbReference type="ChEBI" id="CHEBI:15378"/>
        <dbReference type="ChEBI" id="CHEBI:57643"/>
        <dbReference type="ChEBI" id="CHEBI:58608"/>
        <dbReference type="EC" id="3.1.4.4"/>
    </reaction>
</comment>
<keyword evidence="9" id="KW-0540">Nuclease</keyword>
<evidence type="ECO:0000256" key="5">
    <source>
        <dbReference type="ARBA" id="ARBA00022963"/>
    </source>
</evidence>
<dbReference type="AlphaFoldDB" id="A0A132EF35"/>
<evidence type="ECO:0000313" key="9">
    <source>
        <dbReference type="EMBL" id="KWF26584.1"/>
    </source>
</evidence>
<evidence type="ECO:0000256" key="2">
    <source>
        <dbReference type="ARBA" id="ARBA00008664"/>
    </source>
</evidence>
<evidence type="ECO:0000313" key="10">
    <source>
        <dbReference type="Proteomes" id="UP000062912"/>
    </source>
</evidence>
<name>A0A132EF35_9BURK</name>